<dbReference type="CDD" id="cd04301">
    <property type="entry name" value="NAT_SF"/>
    <property type="match status" value="1"/>
</dbReference>
<sequence>MKKKSIAETRTLSGCWGKTKILFISESNLDIRIRNYNAKDFEDVYEIYSKSFAEEPWNEYMKCGLCGVNYGIYESRTVKQSCKKCNGPLRLERYWSRKDVYDDIEYAIAIDWRKILVAEINGKLAGFTWGYRMDKEKFNFLSESEIFSKEGEIMYVDEVATSPDCRNMGIATMLETVLLSEARNSGFSYAVLRTDEKNKSAISVYEKLGFRKMKANNGELKDPEFNSRIYMAKPLVRYG</sequence>
<dbReference type="Proteomes" id="UP000009376">
    <property type="component" value="Unassembled WGS sequence"/>
</dbReference>
<feature type="domain" description="N-acetyltransferase" evidence="1">
    <location>
        <begin position="31"/>
        <end position="236"/>
    </location>
</feature>
<dbReference type="SUPFAM" id="SSF55729">
    <property type="entry name" value="Acyl-CoA N-acyltransferases (Nat)"/>
    <property type="match status" value="1"/>
</dbReference>
<dbReference type="PROSITE" id="PS51186">
    <property type="entry name" value="GNAT"/>
    <property type="match status" value="1"/>
</dbReference>
<dbReference type="AlphaFoldDB" id="D6GWC5"/>
<name>D6GWC5_PARA5</name>
<dbReference type="InterPro" id="IPR016181">
    <property type="entry name" value="Acyl_CoA_acyltransferase"/>
</dbReference>
<dbReference type="EMBL" id="GG745588">
    <property type="protein sequence ID" value="EFD92481.1"/>
    <property type="molecule type" value="Genomic_DNA"/>
</dbReference>
<dbReference type="InterPro" id="IPR000182">
    <property type="entry name" value="GNAT_dom"/>
</dbReference>
<protein>
    <submittedName>
        <fullName evidence="2">GCN5-related N-acetyltransferase</fullName>
    </submittedName>
</protein>
<gene>
    <name evidence="2" type="ORF">BJBARM5_0807</name>
</gene>
<dbReference type="GO" id="GO:0016747">
    <property type="term" value="F:acyltransferase activity, transferring groups other than amino-acyl groups"/>
    <property type="evidence" value="ECO:0007669"/>
    <property type="project" value="InterPro"/>
</dbReference>
<reference evidence="2 3" key="1">
    <citation type="journal article" date="2010" name="Proc. Natl. Acad. Sci. U.S.A.">
        <title>Enigmatic, ultrasmall, uncultivated Archaea.</title>
        <authorList>
            <person name="Baker B.J."/>
            <person name="Comolli L.R."/>
            <person name="Dick G.J."/>
            <person name="Hauser L.J."/>
            <person name="Hyatt D."/>
            <person name="Dill B.D."/>
            <person name="Land M.L."/>
            <person name="Verberkmoes N.C."/>
            <person name="Hettich R.L."/>
            <person name="Banfield J.F."/>
        </authorList>
    </citation>
    <scope>NUCLEOTIDE SEQUENCE [LARGE SCALE GENOMIC DNA]</scope>
</reference>
<evidence type="ECO:0000313" key="2">
    <source>
        <dbReference type="EMBL" id="EFD92481.1"/>
    </source>
</evidence>
<keyword evidence="2" id="KW-0808">Transferase</keyword>
<accession>D6GWC5</accession>
<evidence type="ECO:0000259" key="1">
    <source>
        <dbReference type="PROSITE" id="PS51186"/>
    </source>
</evidence>
<evidence type="ECO:0000313" key="3">
    <source>
        <dbReference type="Proteomes" id="UP000009376"/>
    </source>
</evidence>
<dbReference type="PANTHER" id="PTHR43072">
    <property type="entry name" value="N-ACETYLTRANSFERASE"/>
    <property type="match status" value="1"/>
</dbReference>
<dbReference type="Pfam" id="PF00583">
    <property type="entry name" value="Acetyltransf_1"/>
    <property type="match status" value="1"/>
</dbReference>
<proteinExistence type="predicted"/>
<dbReference type="Gene3D" id="3.40.630.30">
    <property type="match status" value="1"/>
</dbReference>
<organism evidence="2 3">
    <name type="scientific">Candidatus Parvarchaeum acidophilus ARMAN-5</name>
    <dbReference type="NCBI Taxonomy" id="662762"/>
    <lineage>
        <taxon>Archaea</taxon>
        <taxon>Candidatus Parvarchaeota</taxon>
        <taxon>Candidatus Parvarchaeum</taxon>
    </lineage>
</organism>